<dbReference type="EMBL" id="BMWS01000032">
    <property type="protein sequence ID" value="GGX31699.1"/>
    <property type="molecule type" value="Genomic_DNA"/>
</dbReference>
<gene>
    <name evidence="2" type="ORF">GCM10007384_35890</name>
</gene>
<evidence type="ECO:0008006" key="4">
    <source>
        <dbReference type="Google" id="ProtNLM"/>
    </source>
</evidence>
<dbReference type="RefSeq" id="WP_035088302.1">
    <property type="nucleotide sequence ID" value="NZ_BMWS01000032.1"/>
</dbReference>
<accession>A0A918K0R5</accession>
<proteinExistence type="predicted"/>
<evidence type="ECO:0000256" key="1">
    <source>
        <dbReference type="SAM" id="SignalP"/>
    </source>
</evidence>
<evidence type="ECO:0000313" key="2">
    <source>
        <dbReference type="EMBL" id="GGX31699.1"/>
    </source>
</evidence>
<sequence length="410" mass="48140">MKYQLLFILLSLIIINSKAFSQTKYEKGYFIDNAGVKTECFIKNKDWLYNPSEINYKISKDSTNKTLLISQIKEFSIAENSKYRRFEVNVNQYKKNIKKLDYNKEPKFLKKTVLLKYLIDGKASLYMYQENNQKQYFYSIDNDSIMPLVYKEYKMSNTQIAKNKKYHQQLWNDVKHNNSKISDVQKNEYTKKDLAKHFNIYNSENKEESFIDYTKKSNKNLFNLSIRPGIEITSFSVTNISTGKQTDFDNNLGVRLGLEAEFILPFNNNKWSFFIEPTYHHSKTEAKDIQYFQILALGITKVTNAKFSYQSLQIPIGLRYGFFIKNNSKIFINAAYSRNINFNSKIESSDENSLDIKGKSSDTFVLGVGYKYKDKYSIEARLPSKSNFFESSSWNSNYQSPSIIFGYRIF</sequence>
<reference evidence="2 3" key="1">
    <citation type="journal article" date="2014" name="Int. J. Syst. Evol. Microbiol.">
        <title>Complete genome sequence of Corynebacterium casei LMG S-19264T (=DSM 44701T), isolated from a smear-ripened cheese.</title>
        <authorList>
            <consortium name="US DOE Joint Genome Institute (JGI-PGF)"/>
            <person name="Walter F."/>
            <person name="Albersmeier A."/>
            <person name="Kalinowski J."/>
            <person name="Ruckert C."/>
        </authorList>
    </citation>
    <scope>NUCLEOTIDE SEQUENCE [LARGE SCALE GENOMIC DNA]</scope>
    <source>
        <strain evidence="2 3">KCTC 12285</strain>
    </source>
</reference>
<dbReference type="AlphaFoldDB" id="A0A918K0R5"/>
<comment type="caution">
    <text evidence="2">The sequence shown here is derived from an EMBL/GenBank/DDBJ whole genome shotgun (WGS) entry which is preliminary data.</text>
</comment>
<dbReference type="Proteomes" id="UP000601108">
    <property type="component" value="Unassembled WGS sequence"/>
</dbReference>
<protein>
    <recommendedName>
        <fullName evidence="4">Outer membrane protein beta-barrel domain-containing protein</fullName>
    </recommendedName>
</protein>
<keyword evidence="1" id="KW-0732">Signal</keyword>
<feature type="signal peptide" evidence="1">
    <location>
        <begin position="1"/>
        <end position="19"/>
    </location>
</feature>
<organism evidence="2 3">
    <name type="scientific">Aquimarina muelleri</name>
    <dbReference type="NCBI Taxonomy" id="279356"/>
    <lineage>
        <taxon>Bacteria</taxon>
        <taxon>Pseudomonadati</taxon>
        <taxon>Bacteroidota</taxon>
        <taxon>Flavobacteriia</taxon>
        <taxon>Flavobacteriales</taxon>
        <taxon>Flavobacteriaceae</taxon>
        <taxon>Aquimarina</taxon>
    </lineage>
</organism>
<feature type="chain" id="PRO_5037056535" description="Outer membrane protein beta-barrel domain-containing protein" evidence="1">
    <location>
        <begin position="20"/>
        <end position="410"/>
    </location>
</feature>
<name>A0A918K0R5_9FLAO</name>
<keyword evidence="3" id="KW-1185">Reference proteome</keyword>
<evidence type="ECO:0000313" key="3">
    <source>
        <dbReference type="Proteomes" id="UP000601108"/>
    </source>
</evidence>